<dbReference type="GO" id="GO:0046872">
    <property type="term" value="F:metal ion binding"/>
    <property type="evidence" value="ECO:0007669"/>
    <property type="project" value="UniProtKB-KW"/>
</dbReference>
<proteinExistence type="predicted"/>
<dbReference type="InParanoid" id="A0A804R8P3"/>
<evidence type="ECO:0000256" key="2">
    <source>
        <dbReference type="ARBA" id="ARBA00023277"/>
    </source>
</evidence>
<protein>
    <recommendedName>
        <fullName evidence="3">Alpha-glucan water dikinase-like N-terminal Ig-like domain-containing protein</fullName>
    </recommendedName>
</protein>
<accession>A0A804R8P3</accession>
<feature type="domain" description="Alpha-glucan water dikinase-like N-terminal Ig-like" evidence="3">
    <location>
        <begin position="32"/>
        <end position="83"/>
    </location>
</feature>
<evidence type="ECO:0000313" key="5">
    <source>
        <dbReference type="Proteomes" id="UP000007305"/>
    </source>
</evidence>
<reference evidence="5" key="1">
    <citation type="journal article" date="2009" name="Science">
        <title>The B73 maize genome: complexity, diversity, and dynamics.</title>
        <authorList>
            <person name="Schnable P.S."/>
            <person name="Ware D."/>
            <person name="Fulton R.S."/>
            <person name="Stein J.C."/>
            <person name="Wei F."/>
            <person name="Pasternak S."/>
            <person name="Liang C."/>
            <person name="Zhang J."/>
            <person name="Fulton L."/>
            <person name="Graves T.A."/>
            <person name="Minx P."/>
            <person name="Reily A.D."/>
            <person name="Courtney L."/>
            <person name="Kruchowski S.S."/>
            <person name="Tomlinson C."/>
            <person name="Strong C."/>
            <person name="Delehaunty K."/>
            <person name="Fronick C."/>
            <person name="Courtney B."/>
            <person name="Rock S.M."/>
            <person name="Belter E."/>
            <person name="Du F."/>
            <person name="Kim K."/>
            <person name="Abbott R.M."/>
            <person name="Cotton M."/>
            <person name="Levy A."/>
            <person name="Marchetto P."/>
            <person name="Ochoa K."/>
            <person name="Jackson S.M."/>
            <person name="Gillam B."/>
            <person name="Chen W."/>
            <person name="Yan L."/>
            <person name="Higginbotham J."/>
            <person name="Cardenas M."/>
            <person name="Waligorski J."/>
            <person name="Applebaum E."/>
            <person name="Phelps L."/>
            <person name="Falcone J."/>
            <person name="Kanchi K."/>
            <person name="Thane T."/>
            <person name="Scimone A."/>
            <person name="Thane N."/>
            <person name="Henke J."/>
            <person name="Wang T."/>
            <person name="Ruppert J."/>
            <person name="Shah N."/>
            <person name="Rotter K."/>
            <person name="Hodges J."/>
            <person name="Ingenthron E."/>
            <person name="Cordes M."/>
            <person name="Kohlberg S."/>
            <person name="Sgro J."/>
            <person name="Delgado B."/>
            <person name="Mead K."/>
            <person name="Chinwalla A."/>
            <person name="Leonard S."/>
            <person name="Crouse K."/>
            <person name="Collura K."/>
            <person name="Kudrna D."/>
            <person name="Currie J."/>
            <person name="He R."/>
            <person name="Angelova A."/>
            <person name="Rajasekar S."/>
            <person name="Mueller T."/>
            <person name="Lomeli R."/>
            <person name="Scara G."/>
            <person name="Ko A."/>
            <person name="Delaney K."/>
            <person name="Wissotski M."/>
            <person name="Lopez G."/>
            <person name="Campos D."/>
            <person name="Braidotti M."/>
            <person name="Ashley E."/>
            <person name="Golser W."/>
            <person name="Kim H."/>
            <person name="Lee S."/>
            <person name="Lin J."/>
            <person name="Dujmic Z."/>
            <person name="Kim W."/>
            <person name="Talag J."/>
            <person name="Zuccolo A."/>
            <person name="Fan C."/>
            <person name="Sebastian A."/>
            <person name="Kramer M."/>
            <person name="Spiegel L."/>
            <person name="Nascimento L."/>
            <person name="Zutavern T."/>
            <person name="Miller B."/>
            <person name="Ambroise C."/>
            <person name="Muller S."/>
            <person name="Spooner W."/>
            <person name="Narechania A."/>
            <person name="Ren L."/>
            <person name="Wei S."/>
            <person name="Kumari S."/>
            <person name="Faga B."/>
            <person name="Levy M.J."/>
            <person name="McMahan L."/>
            <person name="Van Buren P."/>
            <person name="Vaughn M.W."/>
            <person name="Ying K."/>
            <person name="Yeh C.-T."/>
            <person name="Emrich S.J."/>
            <person name="Jia Y."/>
            <person name="Kalyanaraman A."/>
            <person name="Hsia A.-P."/>
            <person name="Barbazuk W.B."/>
            <person name="Baucom R.S."/>
            <person name="Brutnell T.P."/>
            <person name="Carpita N.C."/>
            <person name="Chaparro C."/>
            <person name="Chia J.-M."/>
            <person name="Deragon J.-M."/>
            <person name="Estill J.C."/>
            <person name="Fu Y."/>
            <person name="Jeddeloh J.A."/>
            <person name="Han Y."/>
            <person name="Lee H."/>
            <person name="Li P."/>
            <person name="Lisch D.R."/>
            <person name="Liu S."/>
            <person name="Liu Z."/>
            <person name="Nagel D.H."/>
            <person name="McCann M.C."/>
            <person name="SanMiguel P."/>
            <person name="Myers A.M."/>
            <person name="Nettleton D."/>
            <person name="Nguyen J."/>
            <person name="Penning B.W."/>
            <person name="Ponnala L."/>
            <person name="Schneider K.L."/>
            <person name="Schwartz D.C."/>
            <person name="Sharma A."/>
            <person name="Soderlund C."/>
            <person name="Springer N.M."/>
            <person name="Sun Q."/>
            <person name="Wang H."/>
            <person name="Waterman M."/>
            <person name="Westerman R."/>
            <person name="Wolfgruber T.K."/>
            <person name="Yang L."/>
            <person name="Yu Y."/>
            <person name="Zhang L."/>
            <person name="Zhou S."/>
            <person name="Zhu Q."/>
            <person name="Bennetzen J.L."/>
            <person name="Dawe R.K."/>
            <person name="Jiang J."/>
            <person name="Jiang N."/>
            <person name="Presting G.G."/>
            <person name="Wessler S.R."/>
            <person name="Aluru S."/>
            <person name="Martienssen R.A."/>
            <person name="Clifton S.W."/>
            <person name="McCombie W.R."/>
            <person name="Wing R.A."/>
            <person name="Wilson R.K."/>
        </authorList>
    </citation>
    <scope>NUCLEOTIDE SEQUENCE [LARGE SCALE GENOMIC DNA]</scope>
    <source>
        <strain evidence="5">cv. B73</strain>
    </source>
</reference>
<reference evidence="4" key="2">
    <citation type="submission" date="2019-07" db="EMBL/GenBank/DDBJ databases">
        <authorList>
            <person name="Seetharam A."/>
            <person name="Woodhouse M."/>
            <person name="Cannon E."/>
        </authorList>
    </citation>
    <scope>NUCLEOTIDE SEQUENCE [LARGE SCALE GENOMIC DNA]</scope>
    <source>
        <strain evidence="4">cv. B73</strain>
    </source>
</reference>
<keyword evidence="2" id="KW-0119">Carbohydrate metabolism</keyword>
<keyword evidence="1" id="KW-0479">Metal-binding</keyword>
<dbReference type="EnsemblPlants" id="Zm00001eb398390_T001">
    <property type="protein sequence ID" value="Zm00001eb398390_P001"/>
    <property type="gene ID" value="Zm00001eb398390"/>
</dbReference>
<keyword evidence="5" id="KW-1185">Reference proteome</keyword>
<reference evidence="4" key="3">
    <citation type="submission" date="2021-05" db="UniProtKB">
        <authorList>
            <consortium name="EnsemblPlants"/>
        </authorList>
    </citation>
    <scope>IDENTIFICATION</scope>
    <source>
        <strain evidence="4">cv. B73</strain>
    </source>
</reference>
<organism evidence="4 5">
    <name type="scientific">Zea mays</name>
    <name type="common">Maize</name>
    <dbReference type="NCBI Taxonomy" id="4577"/>
    <lineage>
        <taxon>Eukaryota</taxon>
        <taxon>Viridiplantae</taxon>
        <taxon>Streptophyta</taxon>
        <taxon>Embryophyta</taxon>
        <taxon>Tracheophyta</taxon>
        <taxon>Spermatophyta</taxon>
        <taxon>Magnoliopsida</taxon>
        <taxon>Liliopsida</taxon>
        <taxon>Poales</taxon>
        <taxon>Poaceae</taxon>
        <taxon>PACMAD clade</taxon>
        <taxon>Panicoideae</taxon>
        <taxon>Andropogonodae</taxon>
        <taxon>Andropogoneae</taxon>
        <taxon>Tripsacinae</taxon>
        <taxon>Zea</taxon>
    </lineage>
</organism>
<sequence>MSSLAILEKKSTLFPDGGGFSELRAAGFGLVSKIGLEATNTSGSLILHCGILRPDKRDWILPSRQPDRTTVYKNRALRTPFVKMIMWCKILSPSSLTTHITNGKRLRGWSLKYIQIQGMPQSISRVGCSGVWKGEKPNKWVHVQQARGTTEDMGRRRIVEARWWRAWQ</sequence>
<dbReference type="Proteomes" id="UP000007305">
    <property type="component" value="Chromosome 9"/>
</dbReference>
<dbReference type="Gramene" id="Zm00001eb398390_T001">
    <property type="protein sequence ID" value="Zm00001eb398390_P001"/>
    <property type="gene ID" value="Zm00001eb398390"/>
</dbReference>
<evidence type="ECO:0000313" key="4">
    <source>
        <dbReference type="EnsemblPlants" id="Zm00001eb398390_P001"/>
    </source>
</evidence>
<dbReference type="AlphaFoldDB" id="A0A804R8P3"/>
<dbReference type="Pfam" id="PF23166">
    <property type="entry name" value="Ig_N_CWD1"/>
    <property type="match status" value="1"/>
</dbReference>
<dbReference type="InterPro" id="IPR056301">
    <property type="entry name" value="GWD-like_N_Ig"/>
</dbReference>
<evidence type="ECO:0000259" key="3">
    <source>
        <dbReference type="Pfam" id="PF23166"/>
    </source>
</evidence>
<name>A0A804R8P3_MAIZE</name>
<evidence type="ECO:0000256" key="1">
    <source>
        <dbReference type="ARBA" id="ARBA00022723"/>
    </source>
</evidence>